<dbReference type="GO" id="GO:0016740">
    <property type="term" value="F:transferase activity"/>
    <property type="evidence" value="ECO:0007669"/>
    <property type="project" value="UniProtKB-KW"/>
</dbReference>
<accession>A0A6H1P777</accession>
<dbReference type="AlphaFoldDB" id="A0A6H1P777"/>
<proteinExistence type="predicted"/>
<dbReference type="Gene3D" id="3.90.1200.10">
    <property type="match status" value="1"/>
</dbReference>
<dbReference type="Gene3D" id="3.30.200.20">
    <property type="entry name" value="Phosphorylase Kinase, domain 1"/>
    <property type="match status" value="1"/>
</dbReference>
<dbReference type="SUPFAM" id="SSF56112">
    <property type="entry name" value="Protein kinase-like (PK-like)"/>
    <property type="match status" value="1"/>
</dbReference>
<protein>
    <submittedName>
        <fullName evidence="2">Phosphotransferase family protein</fullName>
    </submittedName>
</protein>
<sequence>MPHQMSKDTIPVRKGEELNLPVLEKFLHENIEKLPSGPLEILQFSAGHSNLTYQIKKGSWEAVLRRPPLGPVAPKAHDMEREYKILSELNPLFSVAPKPILFSNNESIVGSPFFLMERKNGLVIDTFFPDGVTVTEDHCRHLSEVMVNKLVELHAIDYRQTGLAEISKPDGFMERQVHGWIGRYERAKTEEIAVVEQLKRWLVEQTPKKHEATIIHYDYKFNNAMFTEDLTDMVGLFDWEMTTVGDPLADLGVAMGYWNQRDDSELLIKGLGKAPITAVHDGFLTRNECIDLYSKKSGRDVSNFNFYLTFAYFKLAVIGQQIYYRYKKGQTTDTRFANFNYFVKNLILHAVNVADERV</sequence>
<organism evidence="2 3">
    <name type="scientific">Priestia megaterium</name>
    <name type="common">Bacillus megaterium</name>
    <dbReference type="NCBI Taxonomy" id="1404"/>
    <lineage>
        <taxon>Bacteria</taxon>
        <taxon>Bacillati</taxon>
        <taxon>Bacillota</taxon>
        <taxon>Bacilli</taxon>
        <taxon>Bacillales</taxon>
        <taxon>Bacillaceae</taxon>
        <taxon>Priestia</taxon>
    </lineage>
</organism>
<dbReference type="InterPro" id="IPR041726">
    <property type="entry name" value="ACAD10_11_N"/>
</dbReference>
<dbReference type="Proteomes" id="UP000501868">
    <property type="component" value="Chromosome"/>
</dbReference>
<gene>
    <name evidence="2" type="ORF">HFZ78_24620</name>
</gene>
<dbReference type="Pfam" id="PF01636">
    <property type="entry name" value="APH"/>
    <property type="match status" value="1"/>
</dbReference>
<evidence type="ECO:0000313" key="2">
    <source>
        <dbReference type="EMBL" id="QIZ09464.1"/>
    </source>
</evidence>
<name>A0A6H1P777_PRIMG</name>
<dbReference type="EMBL" id="CP051128">
    <property type="protein sequence ID" value="QIZ09464.1"/>
    <property type="molecule type" value="Genomic_DNA"/>
</dbReference>
<dbReference type="InterPro" id="IPR011009">
    <property type="entry name" value="Kinase-like_dom_sf"/>
</dbReference>
<evidence type="ECO:0000313" key="3">
    <source>
        <dbReference type="Proteomes" id="UP000501868"/>
    </source>
</evidence>
<dbReference type="InterPro" id="IPR002575">
    <property type="entry name" value="Aminoglycoside_PTrfase"/>
</dbReference>
<evidence type="ECO:0000259" key="1">
    <source>
        <dbReference type="Pfam" id="PF01636"/>
    </source>
</evidence>
<dbReference type="InterPro" id="IPR052898">
    <property type="entry name" value="ACAD10-like"/>
</dbReference>
<feature type="domain" description="Aminoglycoside phosphotransferase" evidence="1">
    <location>
        <begin position="41"/>
        <end position="267"/>
    </location>
</feature>
<reference evidence="2 3" key="1">
    <citation type="submission" date="2020-04" db="EMBL/GenBank/DDBJ databases">
        <title>Genome-Wide Identification of 5-Methylcytosine Sites in Bacterial Genomes By High-Throughput Sequencing of MspJI Restriction Fragments.</title>
        <authorList>
            <person name="Wu V."/>
        </authorList>
    </citation>
    <scope>NUCLEOTIDE SEQUENCE [LARGE SCALE GENOMIC DNA]</scope>
    <source>
        <strain evidence="2 3">S2</strain>
    </source>
</reference>
<dbReference type="PANTHER" id="PTHR47829:SF1">
    <property type="entry name" value="HAD FAMILY PHOSPHATASE"/>
    <property type="match status" value="1"/>
</dbReference>
<dbReference type="PANTHER" id="PTHR47829">
    <property type="entry name" value="HYDROLASE, PUTATIVE (AFU_ORTHOLOGUE AFUA_1G12880)-RELATED"/>
    <property type="match status" value="1"/>
</dbReference>
<dbReference type="CDD" id="cd05154">
    <property type="entry name" value="ACAD10_11_N-like"/>
    <property type="match status" value="1"/>
</dbReference>
<reference evidence="2 3" key="2">
    <citation type="submission" date="2020-04" db="EMBL/GenBank/DDBJ databases">
        <authorList>
            <person name="Fomenkov A."/>
            <person name="Anton B.P."/>
            <person name="Roberts R.J."/>
        </authorList>
    </citation>
    <scope>NUCLEOTIDE SEQUENCE [LARGE SCALE GENOMIC DNA]</scope>
    <source>
        <strain evidence="2 3">S2</strain>
    </source>
</reference>
<keyword evidence="2" id="KW-0808">Transferase</keyword>